<evidence type="ECO:0000256" key="3">
    <source>
        <dbReference type="ARBA" id="ARBA00022692"/>
    </source>
</evidence>
<dbReference type="GO" id="GO:0012505">
    <property type="term" value="C:endomembrane system"/>
    <property type="evidence" value="ECO:0007669"/>
    <property type="project" value="UniProtKB-ARBA"/>
</dbReference>
<dbReference type="GO" id="GO:0005737">
    <property type="term" value="C:cytoplasm"/>
    <property type="evidence" value="ECO:0007669"/>
    <property type="project" value="UniProtKB-ARBA"/>
</dbReference>
<keyword evidence="3 7" id="KW-0812">Transmembrane</keyword>
<dbReference type="EMBL" id="BTGB01000003">
    <property type="protein sequence ID" value="GMM45987.1"/>
    <property type="molecule type" value="Genomic_DNA"/>
</dbReference>
<evidence type="ECO:0000256" key="5">
    <source>
        <dbReference type="ARBA" id="ARBA00023136"/>
    </source>
</evidence>
<evidence type="ECO:0000256" key="7">
    <source>
        <dbReference type="SAM" id="Phobius"/>
    </source>
</evidence>
<dbReference type="SUPFAM" id="SSF58038">
    <property type="entry name" value="SNARE fusion complex"/>
    <property type="match status" value="1"/>
</dbReference>
<dbReference type="GO" id="GO:0016020">
    <property type="term" value="C:membrane"/>
    <property type="evidence" value="ECO:0007669"/>
    <property type="project" value="UniProtKB-SubCell"/>
</dbReference>
<evidence type="ECO:0000313" key="10">
    <source>
        <dbReference type="Proteomes" id="UP001378960"/>
    </source>
</evidence>
<evidence type="ECO:0000256" key="6">
    <source>
        <dbReference type="SAM" id="Coils"/>
    </source>
</evidence>
<dbReference type="Proteomes" id="UP001378960">
    <property type="component" value="Unassembled WGS sequence"/>
</dbReference>
<accession>A0AAV5R4N8</accession>
<evidence type="ECO:0000256" key="1">
    <source>
        <dbReference type="ARBA" id="ARBA00004167"/>
    </source>
</evidence>
<organism evidence="9 10">
    <name type="scientific">Pichia kluyveri</name>
    <name type="common">Yeast</name>
    <dbReference type="NCBI Taxonomy" id="36015"/>
    <lineage>
        <taxon>Eukaryota</taxon>
        <taxon>Fungi</taxon>
        <taxon>Dikarya</taxon>
        <taxon>Ascomycota</taxon>
        <taxon>Saccharomycotina</taxon>
        <taxon>Pichiomycetes</taxon>
        <taxon>Pichiales</taxon>
        <taxon>Pichiaceae</taxon>
        <taxon>Pichia</taxon>
    </lineage>
</organism>
<reference evidence="9 10" key="1">
    <citation type="journal article" date="2023" name="Elife">
        <title>Identification of key yeast species and microbe-microbe interactions impacting larval growth of Drosophila in the wild.</title>
        <authorList>
            <person name="Mure A."/>
            <person name="Sugiura Y."/>
            <person name="Maeda R."/>
            <person name="Honda K."/>
            <person name="Sakurai N."/>
            <person name="Takahashi Y."/>
            <person name="Watada M."/>
            <person name="Katoh T."/>
            <person name="Gotoh A."/>
            <person name="Gotoh Y."/>
            <person name="Taniguchi I."/>
            <person name="Nakamura K."/>
            <person name="Hayashi T."/>
            <person name="Katayama T."/>
            <person name="Uemura T."/>
            <person name="Hattori Y."/>
        </authorList>
    </citation>
    <scope>NUCLEOTIDE SEQUENCE [LARGE SCALE GENOMIC DNA]</scope>
    <source>
        <strain evidence="9 10">PK-24</strain>
    </source>
</reference>
<evidence type="ECO:0000256" key="2">
    <source>
        <dbReference type="ARBA" id="ARBA00022448"/>
    </source>
</evidence>
<dbReference type="PANTHER" id="PTHR12791">
    <property type="entry name" value="GOLGI SNARE BET1-RELATED"/>
    <property type="match status" value="1"/>
</dbReference>
<keyword evidence="4 7" id="KW-1133">Transmembrane helix</keyword>
<keyword evidence="2" id="KW-0813">Transport</keyword>
<feature type="transmembrane region" description="Helical" evidence="7">
    <location>
        <begin position="74"/>
        <end position="92"/>
    </location>
</feature>
<keyword evidence="10" id="KW-1185">Reference proteome</keyword>
<dbReference type="PROSITE" id="PS50192">
    <property type="entry name" value="T_SNARE"/>
    <property type="match status" value="1"/>
</dbReference>
<feature type="domain" description="T-SNARE coiled-coil homology" evidence="8">
    <location>
        <begin position="5"/>
        <end position="67"/>
    </location>
</feature>
<feature type="coiled-coil region" evidence="6">
    <location>
        <begin position="36"/>
        <end position="63"/>
    </location>
</feature>
<protein>
    <submittedName>
        <fullName evidence="9">Sft1 protein</fullName>
    </submittedName>
</protein>
<dbReference type="Gene3D" id="1.20.5.110">
    <property type="match status" value="1"/>
</dbReference>
<dbReference type="AlphaFoldDB" id="A0AAV5R4N8"/>
<sequence>MSRASQLEQNNDEQFHALANKVSIFKNIANDINNYAQQDNNNLNSINDQMNLLSDNLRNTANKLTYVIRSNPKITKLSAIAFIIFLLIYYSIKYLF</sequence>
<comment type="caution">
    <text evidence="9">The sequence shown here is derived from an EMBL/GenBank/DDBJ whole genome shotgun (WGS) entry which is preliminary data.</text>
</comment>
<evidence type="ECO:0000259" key="8">
    <source>
        <dbReference type="PROSITE" id="PS50192"/>
    </source>
</evidence>
<comment type="subcellular location">
    <subcellularLocation>
        <location evidence="1">Membrane</location>
        <topology evidence="1">Single-pass membrane protein</topology>
    </subcellularLocation>
</comment>
<gene>
    <name evidence="9" type="ORF">DAPK24_025620</name>
</gene>
<keyword evidence="5 7" id="KW-0472">Membrane</keyword>
<evidence type="ECO:0000256" key="4">
    <source>
        <dbReference type="ARBA" id="ARBA00022989"/>
    </source>
</evidence>
<dbReference type="InterPro" id="IPR000727">
    <property type="entry name" value="T_SNARE_dom"/>
</dbReference>
<proteinExistence type="predicted"/>
<keyword evidence="6" id="KW-0175">Coiled coil</keyword>
<evidence type="ECO:0000313" key="9">
    <source>
        <dbReference type="EMBL" id="GMM45987.1"/>
    </source>
</evidence>
<name>A0AAV5R4N8_PICKL</name>